<reference evidence="1" key="1">
    <citation type="journal article" date="2020" name="bioRxiv">
        <title>Whole genome comparisons of ergot fungi reveals the divergence and evolution of species within the genus Claviceps are the result of varying mechanisms driving genome evolution and host range expansion.</title>
        <authorList>
            <person name="Wyka S.A."/>
            <person name="Mondo S.J."/>
            <person name="Liu M."/>
            <person name="Dettman J."/>
            <person name="Nalam V."/>
            <person name="Broders K.D."/>
        </authorList>
    </citation>
    <scope>NUCLEOTIDE SEQUENCE</scope>
    <source>
        <strain evidence="1">CCC 602</strain>
    </source>
</reference>
<evidence type="ECO:0000313" key="2">
    <source>
        <dbReference type="Proteomes" id="UP000748025"/>
    </source>
</evidence>
<organism evidence="1 2">
    <name type="scientific">Claviceps pusilla</name>
    <dbReference type="NCBI Taxonomy" id="123648"/>
    <lineage>
        <taxon>Eukaryota</taxon>
        <taxon>Fungi</taxon>
        <taxon>Dikarya</taxon>
        <taxon>Ascomycota</taxon>
        <taxon>Pezizomycotina</taxon>
        <taxon>Sordariomycetes</taxon>
        <taxon>Hypocreomycetidae</taxon>
        <taxon>Hypocreales</taxon>
        <taxon>Clavicipitaceae</taxon>
        <taxon>Claviceps</taxon>
    </lineage>
</organism>
<dbReference type="Proteomes" id="UP000748025">
    <property type="component" value="Unassembled WGS sequence"/>
</dbReference>
<accession>A0A9P7SXP6</accession>
<comment type="caution">
    <text evidence="1">The sequence shown here is derived from an EMBL/GenBank/DDBJ whole genome shotgun (WGS) entry which is preliminary data.</text>
</comment>
<dbReference type="AlphaFoldDB" id="A0A9P7SXP6"/>
<dbReference type="EMBL" id="SRPW01001752">
    <property type="protein sequence ID" value="KAG5999253.1"/>
    <property type="molecule type" value="Genomic_DNA"/>
</dbReference>
<evidence type="ECO:0000313" key="1">
    <source>
        <dbReference type="EMBL" id="KAG5999253.1"/>
    </source>
</evidence>
<keyword evidence="2" id="KW-1185">Reference proteome</keyword>
<name>A0A9P7SXP6_9HYPO</name>
<protein>
    <submittedName>
        <fullName evidence="1">Uncharacterized protein</fullName>
    </submittedName>
</protein>
<gene>
    <name evidence="1" type="ORF">E4U43_002184</name>
</gene>
<sequence>MDDEFMSLQASRHVISMSQVSSKQGTSVVEYGQRHLYGPDPEGEYPRFEMRDVVLLVRHLSHFGYKALLRAR</sequence>
<proteinExistence type="predicted"/>